<dbReference type="GeneID" id="37228310"/>
<feature type="chain" id="PRO_5017291507" description="Secreted protein" evidence="1">
    <location>
        <begin position="23"/>
        <end position="116"/>
    </location>
</feature>
<keyword evidence="1" id="KW-0732">Signal</keyword>
<feature type="signal peptide" evidence="1">
    <location>
        <begin position="1"/>
        <end position="22"/>
    </location>
</feature>
<reference evidence="2 3" key="1">
    <citation type="submission" date="2018-02" db="EMBL/GenBank/DDBJ databases">
        <title>The genomes of Aspergillus section Nigri reveals drivers in fungal speciation.</title>
        <authorList>
            <consortium name="DOE Joint Genome Institute"/>
            <person name="Vesth T.C."/>
            <person name="Nybo J."/>
            <person name="Theobald S."/>
            <person name="Brandl J."/>
            <person name="Frisvad J.C."/>
            <person name="Nielsen K.F."/>
            <person name="Lyhne E.K."/>
            <person name="Kogle M.E."/>
            <person name="Kuo A."/>
            <person name="Riley R."/>
            <person name="Clum A."/>
            <person name="Nolan M."/>
            <person name="Lipzen A."/>
            <person name="Salamov A."/>
            <person name="Henrissat B."/>
            <person name="Wiebenga A."/>
            <person name="De vries R.P."/>
            <person name="Grigoriev I.V."/>
            <person name="Mortensen U.H."/>
            <person name="Andersen M.R."/>
            <person name="Baker S.E."/>
        </authorList>
    </citation>
    <scope>NUCLEOTIDE SEQUENCE [LARGE SCALE GENOMIC DNA]</scope>
    <source>
        <strain evidence="2 3">CBS 121593</strain>
    </source>
</reference>
<dbReference type="RefSeq" id="XP_025571168.1">
    <property type="nucleotide sequence ID" value="XM_025723445.1"/>
</dbReference>
<dbReference type="Proteomes" id="UP000249402">
    <property type="component" value="Unassembled WGS sequence"/>
</dbReference>
<dbReference type="EMBL" id="KZ824470">
    <property type="protein sequence ID" value="RAK96840.1"/>
    <property type="molecule type" value="Genomic_DNA"/>
</dbReference>
<dbReference type="AlphaFoldDB" id="A0A395GMU9"/>
<evidence type="ECO:0008006" key="4">
    <source>
        <dbReference type="Google" id="ProtNLM"/>
    </source>
</evidence>
<accession>A0A395GMU9</accession>
<name>A0A395GMU9_9EURO</name>
<organism evidence="2 3">
    <name type="scientific">Aspergillus ibericus CBS 121593</name>
    <dbReference type="NCBI Taxonomy" id="1448316"/>
    <lineage>
        <taxon>Eukaryota</taxon>
        <taxon>Fungi</taxon>
        <taxon>Dikarya</taxon>
        <taxon>Ascomycota</taxon>
        <taxon>Pezizomycotina</taxon>
        <taxon>Eurotiomycetes</taxon>
        <taxon>Eurotiomycetidae</taxon>
        <taxon>Eurotiales</taxon>
        <taxon>Aspergillaceae</taxon>
        <taxon>Aspergillus</taxon>
        <taxon>Aspergillus subgen. Circumdati</taxon>
    </lineage>
</organism>
<evidence type="ECO:0000313" key="2">
    <source>
        <dbReference type="EMBL" id="RAK96840.1"/>
    </source>
</evidence>
<proteinExistence type="predicted"/>
<protein>
    <recommendedName>
        <fullName evidence="4">Secreted protein</fullName>
    </recommendedName>
</protein>
<evidence type="ECO:0000256" key="1">
    <source>
        <dbReference type="SAM" id="SignalP"/>
    </source>
</evidence>
<gene>
    <name evidence="2" type="ORF">BO80DRAFT_483789</name>
</gene>
<dbReference type="VEuPathDB" id="FungiDB:BO80DRAFT_483789"/>
<sequence length="116" mass="13280">MRKVMLMVTSTLVTFSFRSFLALTSSWMKTCMSCMVNPSRRLSSALMVNRSFQVFYPMQFCPSGLERQVKSLHLRRLRLYSPILAKRSLLPGKTSSSLAHLSCIESRRPSLGVYNH</sequence>
<evidence type="ECO:0000313" key="3">
    <source>
        <dbReference type="Proteomes" id="UP000249402"/>
    </source>
</evidence>
<keyword evidence="3" id="KW-1185">Reference proteome</keyword>